<dbReference type="PANTHER" id="PTHR24096:SF393">
    <property type="entry name" value="LIGASE, PUTATIVE-RELATED"/>
    <property type="match status" value="1"/>
</dbReference>
<accession>A0A8H2JMY4</accession>
<dbReference type="InterPro" id="IPR042099">
    <property type="entry name" value="ANL_N_sf"/>
</dbReference>
<feature type="domain" description="AMP-dependent synthetase/ligase" evidence="1">
    <location>
        <begin position="51"/>
        <end position="426"/>
    </location>
</feature>
<dbReference type="Gene3D" id="3.30.300.30">
    <property type="match status" value="1"/>
</dbReference>
<dbReference type="GO" id="GO:0016405">
    <property type="term" value="F:CoA-ligase activity"/>
    <property type="evidence" value="ECO:0007669"/>
    <property type="project" value="TreeGrafter"/>
</dbReference>
<keyword evidence="4" id="KW-1185">Reference proteome</keyword>
<reference evidence="3 4" key="1">
    <citation type="submission" date="2019-05" db="EMBL/GenBank/DDBJ databases">
        <title>Colwellia ponticola sp. nov., isolated from seawater.</title>
        <authorList>
            <person name="Yoon J.-H."/>
        </authorList>
    </citation>
    <scope>NUCLEOTIDE SEQUENCE [LARGE SCALE GENOMIC DNA]</scope>
    <source>
        <strain evidence="3 4">OISW-25</strain>
    </source>
</reference>
<dbReference type="OrthoDB" id="9803968at2"/>
<dbReference type="SUPFAM" id="SSF56801">
    <property type="entry name" value="Acetyl-CoA synthetase-like"/>
    <property type="match status" value="1"/>
</dbReference>
<dbReference type="RefSeq" id="WP_138621390.1">
    <property type="nucleotide sequence ID" value="NZ_SZVP01000003.1"/>
</dbReference>
<dbReference type="Proteomes" id="UP000307702">
    <property type="component" value="Unassembled WGS sequence"/>
</dbReference>
<gene>
    <name evidence="3" type="ORF">FCS21_05950</name>
</gene>
<protein>
    <submittedName>
        <fullName evidence="3">Acyl--CoA ligase</fullName>
    </submittedName>
</protein>
<dbReference type="InterPro" id="IPR025110">
    <property type="entry name" value="AMP-bd_C"/>
</dbReference>
<evidence type="ECO:0000259" key="2">
    <source>
        <dbReference type="Pfam" id="PF13193"/>
    </source>
</evidence>
<name>A0A8H2JMY4_9GAMM</name>
<keyword evidence="3" id="KW-0436">Ligase</keyword>
<dbReference type="AlphaFoldDB" id="A0A8H2JMY4"/>
<evidence type="ECO:0000313" key="3">
    <source>
        <dbReference type="EMBL" id="TMM46496.1"/>
    </source>
</evidence>
<sequence length="565" mass="61118">MNLLKLVADAQSQLMAPGAPFELESKQVNGQTLPVYRNAPINLAQVINDSRRTDEQNFLVYQQQRWSYKTFFKKVDSLATYMHQKGIGKGEHVAIAMRNNPEWVVAFCATALIGAVPAPLNSFGLAQELLSALTAIKPKLLICDSARWQRINQSEAWSSETLVLNDSASSSFVNQPTVTDLSVALHHQAIPLELPQIEDTDPALVLFTSGATSVAKAVFSSHLAVCQALYNIDFIGAISVMTSPDALARIMEKALVPTILTAVPLFHVSGLHAQLLAALRGGRRLIFTHKWDPVDAIKLIKKEQVTQFNGAPSMVMQLLREPSFHSAEVMKSFSGLGFGGAGLPATLIDQALSKLPEQMIGAGFGMTESNGVGAAASGDVFRYAPKSSGLVSPIMEVKICGRDGQPLPANSVGEVCMRGVCIMDGYVGNTSATRDAIRSGWLHTGDLGYLDEAGFLYIVDRIKDVINRAGENITSAEVESCLLEQAAVGEVAVFGIPDEETGEAVVAVVCLLKDDSVDEKVLLAHVAQRLAKYKIPTKIHITNEKLPRNPAGKLLRNKLKKEFYP</sequence>
<dbReference type="EMBL" id="SZVP01000003">
    <property type="protein sequence ID" value="TMM46496.1"/>
    <property type="molecule type" value="Genomic_DNA"/>
</dbReference>
<comment type="caution">
    <text evidence="3">The sequence shown here is derived from an EMBL/GenBank/DDBJ whole genome shotgun (WGS) entry which is preliminary data.</text>
</comment>
<proteinExistence type="predicted"/>
<dbReference type="Pfam" id="PF13193">
    <property type="entry name" value="AMP-binding_C"/>
    <property type="match status" value="1"/>
</dbReference>
<dbReference type="GO" id="GO:0019748">
    <property type="term" value="P:secondary metabolic process"/>
    <property type="evidence" value="ECO:0007669"/>
    <property type="project" value="TreeGrafter"/>
</dbReference>
<organism evidence="3 4">
    <name type="scientific">Colwellia ponticola</name>
    <dbReference type="NCBI Taxonomy" id="2304625"/>
    <lineage>
        <taxon>Bacteria</taxon>
        <taxon>Pseudomonadati</taxon>
        <taxon>Pseudomonadota</taxon>
        <taxon>Gammaproteobacteria</taxon>
        <taxon>Alteromonadales</taxon>
        <taxon>Colwelliaceae</taxon>
        <taxon>Colwellia</taxon>
    </lineage>
</organism>
<dbReference type="InterPro" id="IPR045851">
    <property type="entry name" value="AMP-bd_C_sf"/>
</dbReference>
<evidence type="ECO:0000313" key="4">
    <source>
        <dbReference type="Proteomes" id="UP000307702"/>
    </source>
</evidence>
<dbReference type="CDD" id="cd04433">
    <property type="entry name" value="AFD_class_I"/>
    <property type="match status" value="1"/>
</dbReference>
<dbReference type="PANTHER" id="PTHR24096">
    <property type="entry name" value="LONG-CHAIN-FATTY-ACID--COA LIGASE"/>
    <property type="match status" value="1"/>
</dbReference>
<dbReference type="InterPro" id="IPR000873">
    <property type="entry name" value="AMP-dep_synth/lig_dom"/>
</dbReference>
<dbReference type="Pfam" id="PF00501">
    <property type="entry name" value="AMP-binding"/>
    <property type="match status" value="1"/>
</dbReference>
<dbReference type="Gene3D" id="3.40.50.12780">
    <property type="entry name" value="N-terminal domain of ligase-like"/>
    <property type="match status" value="1"/>
</dbReference>
<feature type="domain" description="AMP-binding enzyme C-terminal" evidence="2">
    <location>
        <begin position="477"/>
        <end position="553"/>
    </location>
</feature>
<evidence type="ECO:0000259" key="1">
    <source>
        <dbReference type="Pfam" id="PF00501"/>
    </source>
</evidence>